<evidence type="ECO:0000313" key="3">
    <source>
        <dbReference type="Proteomes" id="UP001175000"/>
    </source>
</evidence>
<evidence type="ECO:0000256" key="1">
    <source>
        <dbReference type="SAM" id="MobiDB-lite"/>
    </source>
</evidence>
<accession>A0AA39WSD7</accession>
<feature type="compositionally biased region" description="Polar residues" evidence="1">
    <location>
        <begin position="119"/>
        <end position="134"/>
    </location>
</feature>
<feature type="compositionally biased region" description="Basic and acidic residues" evidence="1">
    <location>
        <begin position="175"/>
        <end position="187"/>
    </location>
</feature>
<name>A0AA39WSD7_9PEZI</name>
<sequence length="223" mass="24264">MPAADSWGYVAGLKLRIQLGCLLHLQSRSPHIHFVPTQKSNKSLPVRLRMSAHQRGIVSHHSSQLLAPGTSALPALSIRENIIFDSPRCSPFVAACRGRCASEAGWQRVADETSARCPSFSSNVRRTAVQQSGQHPAPAQPASRRFHQKGSWDRASDGIRAPITRTTVPRAVRHRITDSVPPRERLLLDLARAGPASGGRAASSSSSEKLQPPSLPPWFNTPQ</sequence>
<dbReference type="AlphaFoldDB" id="A0AA39WSD7"/>
<feature type="region of interest" description="Disordered" evidence="1">
    <location>
        <begin position="117"/>
        <end position="223"/>
    </location>
</feature>
<evidence type="ECO:0000313" key="2">
    <source>
        <dbReference type="EMBL" id="KAK0620671.1"/>
    </source>
</evidence>
<dbReference type="Proteomes" id="UP001175000">
    <property type="component" value="Unassembled WGS sequence"/>
</dbReference>
<comment type="caution">
    <text evidence="2">The sequence shown here is derived from an EMBL/GenBank/DDBJ whole genome shotgun (WGS) entry which is preliminary data.</text>
</comment>
<proteinExistence type="predicted"/>
<reference evidence="2" key="1">
    <citation type="submission" date="2023-06" db="EMBL/GenBank/DDBJ databases">
        <title>Genome-scale phylogeny and comparative genomics of the fungal order Sordariales.</title>
        <authorList>
            <consortium name="Lawrence Berkeley National Laboratory"/>
            <person name="Hensen N."/>
            <person name="Bonometti L."/>
            <person name="Westerberg I."/>
            <person name="Brannstrom I.O."/>
            <person name="Guillou S."/>
            <person name="Cros-Aarteil S."/>
            <person name="Calhoun S."/>
            <person name="Haridas S."/>
            <person name="Kuo A."/>
            <person name="Mondo S."/>
            <person name="Pangilinan J."/>
            <person name="Riley R."/>
            <person name="Labutti K."/>
            <person name="Andreopoulos B."/>
            <person name="Lipzen A."/>
            <person name="Chen C."/>
            <person name="Yanf M."/>
            <person name="Daum C."/>
            <person name="Ng V."/>
            <person name="Clum A."/>
            <person name="Steindorff A."/>
            <person name="Ohm R."/>
            <person name="Martin F."/>
            <person name="Silar P."/>
            <person name="Natvig D."/>
            <person name="Lalanne C."/>
            <person name="Gautier V."/>
            <person name="Ament-Velasquez S.L."/>
            <person name="Kruys A."/>
            <person name="Hutchinson M.I."/>
            <person name="Powell A.J."/>
            <person name="Barry K."/>
            <person name="Miller A.N."/>
            <person name="Grigoriev I.V."/>
            <person name="Debuchy R."/>
            <person name="Gladieux P."/>
            <person name="Thoren M.H."/>
            <person name="Johannesson H."/>
        </authorList>
    </citation>
    <scope>NUCLEOTIDE SEQUENCE</scope>
    <source>
        <strain evidence="2">CBS 606.72</strain>
    </source>
</reference>
<keyword evidence="3" id="KW-1185">Reference proteome</keyword>
<protein>
    <submittedName>
        <fullName evidence="2">Uncharacterized protein</fullName>
    </submittedName>
</protein>
<gene>
    <name evidence="2" type="ORF">B0T14DRAFT_235902</name>
</gene>
<dbReference type="EMBL" id="JAULSU010000004">
    <property type="protein sequence ID" value="KAK0620671.1"/>
    <property type="molecule type" value="Genomic_DNA"/>
</dbReference>
<organism evidence="2 3">
    <name type="scientific">Immersiella caudata</name>
    <dbReference type="NCBI Taxonomy" id="314043"/>
    <lineage>
        <taxon>Eukaryota</taxon>
        <taxon>Fungi</taxon>
        <taxon>Dikarya</taxon>
        <taxon>Ascomycota</taxon>
        <taxon>Pezizomycotina</taxon>
        <taxon>Sordariomycetes</taxon>
        <taxon>Sordariomycetidae</taxon>
        <taxon>Sordariales</taxon>
        <taxon>Lasiosphaeriaceae</taxon>
        <taxon>Immersiella</taxon>
    </lineage>
</organism>
<feature type="compositionally biased region" description="Low complexity" evidence="1">
    <location>
        <begin position="191"/>
        <end position="207"/>
    </location>
</feature>